<dbReference type="OrthoDB" id="8454954at2"/>
<dbReference type="Proteomes" id="UP000035352">
    <property type="component" value="Chromosome"/>
</dbReference>
<protein>
    <submittedName>
        <fullName evidence="1">Uncharacterized protein</fullName>
    </submittedName>
</protein>
<evidence type="ECO:0000313" key="2">
    <source>
        <dbReference type="Proteomes" id="UP000035352"/>
    </source>
</evidence>
<accession>A0A0G3BL45</accession>
<dbReference type="KEGG" id="pbh:AAW51_3483"/>
<dbReference type="EMBL" id="CP011371">
    <property type="protein sequence ID" value="AKJ30174.1"/>
    <property type="molecule type" value="Genomic_DNA"/>
</dbReference>
<evidence type="ECO:0000313" key="1">
    <source>
        <dbReference type="EMBL" id="AKJ30174.1"/>
    </source>
</evidence>
<dbReference type="RefSeq" id="WP_047195606.1">
    <property type="nucleotide sequence ID" value="NZ_CP011371.1"/>
</dbReference>
<name>A0A0G3BL45_9BURK</name>
<reference evidence="1 2" key="1">
    <citation type="submission" date="2015-05" db="EMBL/GenBank/DDBJ databases">
        <authorList>
            <person name="Tang B."/>
            <person name="Yu Y."/>
        </authorList>
    </citation>
    <scope>NUCLEOTIDE SEQUENCE [LARGE SCALE GENOMIC DNA]</scope>
    <source>
        <strain evidence="1 2">DSM 7029</strain>
    </source>
</reference>
<proteinExistence type="predicted"/>
<keyword evidence="2" id="KW-1185">Reference proteome</keyword>
<organism evidence="1 2">
    <name type="scientific">Caldimonas brevitalea</name>
    <dbReference type="NCBI Taxonomy" id="413882"/>
    <lineage>
        <taxon>Bacteria</taxon>
        <taxon>Pseudomonadati</taxon>
        <taxon>Pseudomonadota</taxon>
        <taxon>Betaproteobacteria</taxon>
        <taxon>Burkholderiales</taxon>
        <taxon>Sphaerotilaceae</taxon>
        <taxon>Caldimonas</taxon>
    </lineage>
</organism>
<sequence>MFDVKLFEDLVEFQRRLVARFLALHPEAQGNVWLTGVPMRSEVDLGDAVWLARRHGAGIAFTRVRPAPPLLVDVHEKLDDPDVLDPLRVQQFVESSGAVLSYDEAHGILEAAVEAGVLVGLGERRFKLRRQEGKERPPR</sequence>
<gene>
    <name evidence="1" type="ORF">AAW51_3483</name>
</gene>
<dbReference type="STRING" id="413882.AAW51_3483"/>
<dbReference type="AlphaFoldDB" id="A0A0G3BL45"/>